<dbReference type="InterPro" id="IPR006119">
    <property type="entry name" value="Resolv_N"/>
</dbReference>
<dbReference type="PATRIC" id="fig|718255.3.peg.2767"/>
<dbReference type="InterPro" id="IPR050639">
    <property type="entry name" value="SSR_resolvase"/>
</dbReference>
<dbReference type="EMBL" id="FP929050">
    <property type="protein sequence ID" value="CBL12175.1"/>
    <property type="molecule type" value="Genomic_DNA"/>
</dbReference>
<dbReference type="Pfam" id="PF00239">
    <property type="entry name" value="Resolvase"/>
    <property type="match status" value="1"/>
</dbReference>
<dbReference type="HOGENOM" id="CLU_010686_18_2_9"/>
<feature type="domain" description="Resolvase/invertase-type recombinase catalytic" evidence="2">
    <location>
        <begin position="8"/>
        <end position="165"/>
    </location>
</feature>
<evidence type="ECO:0000313" key="4">
    <source>
        <dbReference type="EMBL" id="CBL12175.1"/>
    </source>
</evidence>
<reference evidence="4 5" key="2">
    <citation type="submission" date="2010-03" db="EMBL/GenBank/DDBJ databases">
        <authorList>
            <person name="Pajon A."/>
        </authorList>
    </citation>
    <scope>NUCLEOTIDE SEQUENCE [LARGE SCALE GENOMIC DNA]</scope>
    <source>
        <strain evidence="4 5">XB6B4</strain>
    </source>
</reference>
<evidence type="ECO:0000256" key="1">
    <source>
        <dbReference type="SAM" id="Coils"/>
    </source>
</evidence>
<dbReference type="Pfam" id="PF13408">
    <property type="entry name" value="Zn_ribbon_recom"/>
    <property type="match status" value="1"/>
</dbReference>
<reference evidence="4 5" key="1">
    <citation type="submission" date="2010-03" db="EMBL/GenBank/DDBJ databases">
        <title>The genome sequence of Roseburia intestinalis XB6B4.</title>
        <authorList>
            <consortium name="metaHIT consortium -- http://www.metahit.eu/"/>
            <person name="Pajon A."/>
            <person name="Turner K."/>
            <person name="Parkhill J."/>
            <person name="Bernalier A."/>
        </authorList>
    </citation>
    <scope>NUCLEOTIDE SEQUENCE [LARGE SCALE GENOMIC DNA]</scope>
    <source>
        <strain evidence="4 5">XB6B4</strain>
    </source>
</reference>
<dbReference type="PROSITE" id="PS51737">
    <property type="entry name" value="RECOMBINASE_DNA_BIND"/>
    <property type="match status" value="1"/>
</dbReference>
<dbReference type="GO" id="GO:0003677">
    <property type="term" value="F:DNA binding"/>
    <property type="evidence" value="ECO:0007669"/>
    <property type="project" value="InterPro"/>
</dbReference>
<dbReference type="Pfam" id="PF07508">
    <property type="entry name" value="Recombinase"/>
    <property type="match status" value="1"/>
</dbReference>
<feature type="coiled-coil region" evidence="1">
    <location>
        <begin position="453"/>
        <end position="480"/>
    </location>
</feature>
<dbReference type="SMART" id="SM00857">
    <property type="entry name" value="Resolvase"/>
    <property type="match status" value="1"/>
</dbReference>
<dbReference type="InterPro" id="IPR038109">
    <property type="entry name" value="DNA_bind_recomb_sf"/>
</dbReference>
<evidence type="ECO:0000259" key="2">
    <source>
        <dbReference type="PROSITE" id="PS51736"/>
    </source>
</evidence>
<name>D4KXT5_9FIRM</name>
<protein>
    <submittedName>
        <fullName evidence="4">Site-specific recombinases, DNA invertase Pin homologs</fullName>
    </submittedName>
</protein>
<keyword evidence="1" id="KW-0175">Coiled coil</keyword>
<dbReference type="InterPro" id="IPR025827">
    <property type="entry name" value="Zn_ribbon_recom_dom"/>
</dbReference>
<accession>D4KXT5</accession>
<proteinExistence type="predicted"/>
<dbReference type="KEGG" id="rix:RO1_15750"/>
<dbReference type="InterPro" id="IPR036162">
    <property type="entry name" value="Resolvase-like_N_sf"/>
</dbReference>
<dbReference type="Gene3D" id="3.40.50.1390">
    <property type="entry name" value="Resolvase, N-terminal catalytic domain"/>
    <property type="match status" value="1"/>
</dbReference>
<evidence type="ECO:0000313" key="5">
    <source>
        <dbReference type="Proteomes" id="UP000008953"/>
    </source>
</evidence>
<dbReference type="PROSITE" id="PS51736">
    <property type="entry name" value="RECOMBINASES_3"/>
    <property type="match status" value="1"/>
</dbReference>
<dbReference type="GO" id="GO:0000150">
    <property type="term" value="F:DNA strand exchange activity"/>
    <property type="evidence" value="ECO:0007669"/>
    <property type="project" value="InterPro"/>
</dbReference>
<feature type="domain" description="Recombinase" evidence="3">
    <location>
        <begin position="173"/>
        <end position="317"/>
    </location>
</feature>
<dbReference type="Proteomes" id="UP000008953">
    <property type="component" value="Chromosome"/>
</dbReference>
<dbReference type="Gene3D" id="3.90.1750.20">
    <property type="entry name" value="Putative Large Serine Recombinase, Chain B, Domain 2"/>
    <property type="match status" value="1"/>
</dbReference>
<dbReference type="SUPFAM" id="SSF53041">
    <property type="entry name" value="Resolvase-like"/>
    <property type="match status" value="1"/>
</dbReference>
<dbReference type="InterPro" id="IPR011109">
    <property type="entry name" value="DNA_bind_recombinase_dom"/>
</dbReference>
<dbReference type="PANTHER" id="PTHR30461">
    <property type="entry name" value="DNA-INVERTASE FROM LAMBDOID PROPHAGE"/>
    <property type="match status" value="1"/>
</dbReference>
<sequence length="551" mass="63826">MKAKEFYNVAIYLRLSRDDEDIDGNKAESNSISSQRDMIRSFIRKQDNMEIYDIYVDDGWSGANFDRPEFKRMMKDIEAGNVDCVIVKDLSRLGRDYIEAGRLIQKTFPAFSVRFIALTDQFDSLTADYNETSLVVPVKNFVNDSYSRDISGKVRSHQKVKRENGDFIGAFAVYGYKKSEDNRNLLVPDDYAADIVRKIFAWKIEGYSNFAIAELLDDLGILSPMEYKKMQGEKFQTGFVTGVKTKWSAVAVKRILTNENYTGILVQGKEEKVNYKVKKSVMKPEEEWTKVQEAHEAIISMEDFEIVQDLLKIDTRAGAGEKKSHIYAGILFCGDCMEPMIRRVNRYKGKETVSFICSTKNKSGECSRHTISESDLNHLVLTGLRQQVSLFLNKSKVLNAIEQMEINFEEVAAFDKEIERLHSEQDKYLTLRAGLYEDLKKQIISEEDFKNFREIYEQRYQELQQAIHNQEETIKKLFKSGVTAGINLERMKNVMQITELDRVTLISFVKRILVYEDKRVYLELRYKELFSKVVMLADYVEVGHRLRGEAV</sequence>
<dbReference type="RefSeq" id="WP_015520824.1">
    <property type="nucleotide sequence ID" value="NC_021012.1"/>
</dbReference>
<evidence type="ECO:0000259" key="3">
    <source>
        <dbReference type="PROSITE" id="PS51737"/>
    </source>
</evidence>
<dbReference type="AlphaFoldDB" id="D4KXT5"/>
<gene>
    <name evidence="4" type="ORF">RO1_15750</name>
</gene>
<dbReference type="PANTHER" id="PTHR30461:SF23">
    <property type="entry name" value="DNA RECOMBINASE-RELATED"/>
    <property type="match status" value="1"/>
</dbReference>
<organism evidence="4 5">
    <name type="scientific">Roseburia intestinalis XB6B4</name>
    <dbReference type="NCBI Taxonomy" id="718255"/>
    <lineage>
        <taxon>Bacteria</taxon>
        <taxon>Bacillati</taxon>
        <taxon>Bacillota</taxon>
        <taxon>Clostridia</taxon>
        <taxon>Lachnospirales</taxon>
        <taxon>Lachnospiraceae</taxon>
        <taxon>Roseburia</taxon>
    </lineage>
</organism>